<feature type="transmembrane region" description="Helical" evidence="1">
    <location>
        <begin position="40"/>
        <end position="58"/>
    </location>
</feature>
<name>A0A162FHI5_9EURY</name>
<gene>
    <name evidence="2" type="ORF">MBFIL_19250</name>
</gene>
<dbReference type="EMBL" id="LWMT01000291">
    <property type="protein sequence ID" value="KZX10030.1"/>
    <property type="molecule type" value="Genomic_DNA"/>
</dbReference>
<keyword evidence="1" id="KW-1133">Transmembrane helix</keyword>
<feature type="transmembrane region" description="Helical" evidence="1">
    <location>
        <begin position="111"/>
        <end position="133"/>
    </location>
</feature>
<evidence type="ECO:0000313" key="2">
    <source>
        <dbReference type="EMBL" id="KZX10030.1"/>
    </source>
</evidence>
<feature type="transmembrane region" description="Helical" evidence="1">
    <location>
        <begin position="7"/>
        <end position="28"/>
    </location>
</feature>
<keyword evidence="1" id="KW-0812">Transmembrane</keyword>
<keyword evidence="1" id="KW-0472">Membrane</keyword>
<accession>A0A162FHI5</accession>
<evidence type="ECO:0000313" key="3">
    <source>
        <dbReference type="Proteomes" id="UP000077066"/>
    </source>
</evidence>
<organism evidence="2 3">
    <name type="scientific">Methanobrevibacter filiformis</name>
    <dbReference type="NCBI Taxonomy" id="55758"/>
    <lineage>
        <taxon>Archaea</taxon>
        <taxon>Methanobacteriati</taxon>
        <taxon>Methanobacteriota</taxon>
        <taxon>Methanomada group</taxon>
        <taxon>Methanobacteria</taxon>
        <taxon>Methanobacteriales</taxon>
        <taxon>Methanobacteriaceae</taxon>
        <taxon>Methanobrevibacter</taxon>
    </lineage>
</organism>
<dbReference type="STRING" id="55758.MBFIL_19250"/>
<protein>
    <submittedName>
        <fullName evidence="2">Uncharacterized protein</fullName>
    </submittedName>
</protein>
<keyword evidence="3" id="KW-1185">Reference proteome</keyword>
<dbReference type="Proteomes" id="UP000077066">
    <property type="component" value="Unassembled WGS sequence"/>
</dbReference>
<dbReference type="PATRIC" id="fig|55758.3.peg.2145"/>
<dbReference type="RefSeq" id="WP_066974035.1">
    <property type="nucleotide sequence ID" value="NZ_LWMT01000291.1"/>
</dbReference>
<evidence type="ECO:0000256" key="1">
    <source>
        <dbReference type="SAM" id="Phobius"/>
    </source>
</evidence>
<reference evidence="2 3" key="1">
    <citation type="submission" date="2016-04" db="EMBL/GenBank/DDBJ databases">
        <title>Genome sequence of Methanobrevibacter filiformis DSM 11501.</title>
        <authorList>
            <person name="Poehlein A."/>
            <person name="Seedorf H."/>
            <person name="Daniel R."/>
        </authorList>
    </citation>
    <scope>NUCLEOTIDE SEQUENCE [LARGE SCALE GENOMIC DNA]</scope>
    <source>
        <strain evidence="2 3">DSM 11501</strain>
    </source>
</reference>
<proteinExistence type="predicted"/>
<sequence>MLRKIMGILAAIGTFLLVILIFVFVTLSLFPDYTFSSNKILNFIFVICALTFAFKVYSKIVNNKNDEKECVVNEEIEESSSINYKDNVFENSEKFTDEELGIRPVSTFTKLLFYLIILIVIVCVVLLIIGTFFN</sequence>
<comment type="caution">
    <text evidence="2">The sequence shown here is derived from an EMBL/GenBank/DDBJ whole genome shotgun (WGS) entry which is preliminary data.</text>
</comment>
<dbReference type="AlphaFoldDB" id="A0A162FHI5"/>